<feature type="transmembrane region" description="Helical" evidence="1">
    <location>
        <begin position="1600"/>
        <end position="1621"/>
    </location>
</feature>
<dbReference type="Proteomes" id="UP000199673">
    <property type="component" value="Unassembled WGS sequence"/>
</dbReference>
<keyword evidence="4" id="KW-1185">Reference proteome</keyword>
<name>A0A1I7CJZ9_9BACT</name>
<gene>
    <name evidence="3" type="ORF">SAMN04489724_3275</name>
</gene>
<reference evidence="4" key="1">
    <citation type="submission" date="2016-10" db="EMBL/GenBank/DDBJ databases">
        <authorList>
            <person name="Varghese N."/>
            <person name="Submissions S."/>
        </authorList>
    </citation>
    <scope>NUCLEOTIDE SEQUENCE [LARGE SCALE GENOMIC DNA]</scope>
    <source>
        <strain evidence="4">DSM 23445</strain>
    </source>
</reference>
<feature type="domain" description="DUF6603" evidence="2">
    <location>
        <begin position="1494"/>
        <end position="2064"/>
    </location>
</feature>
<accession>A0A1I7CJZ9</accession>
<keyword evidence="1" id="KW-0472">Membrane</keyword>
<proteinExistence type="predicted"/>
<dbReference type="STRING" id="305507.SAMN04489724_3275"/>
<sequence>MSVVNLPFESLLSNAGLSQLKGQLDQLVANPTDTAEMVFEHFKDHVDLPIKLPVNISKEGSQYVVQAAGDLINENQDFFLHELESVLKQFRIKLNDTATQIDELLVEGETQLQSFRDRVTNELSKIPYTIEIRDSNGSKEFFINQTQPVDCKIQGVELTITGSSLAFTTTNLAALACSIQVLLPELQNEDGSGPHQLTLDVSYGDGVFNGSATNIPVARLQGIQATIEQFTLVIENGEFQAGTQINGELVFDFLDDGTSGPGKIDFNVELLNNGDVLYEAQNPEGRELKKGSVSIFFQQIEVTTHSSASPDVAINGWAQLAGVIDSTTQQPAKTTFQFGFADPHFEFNGSDFFPIPLGFGTITLDTVFLRIHKNGNLLESSWEGNIGIPLFSNGQLDFTVAFEDSTTDRLQIEVSNPSNQPLSHGGFELNLQQYEMRYENGQLQDITGNGELTIPEITTGTPIQVGLQFSRVGQNENLVISASNFGTPEVAGCEIDFSSIQFQFLNGAFSNSQINGRIKLPDVTDGAGIAFDLAIGNQGNDYSIQLSGSPQDNTLNFGPISLTVESFELVVAGNQLQSIDGAGAMQLPGLNQPFDFIFNVSLDDANTSYAIQVNNVEAALSGFNLSFTQIILSSQGGQQFSASASGSLTLPVFDDGGSLNFTVSFDRSDNYQITVNSGTQFVRFGDFELNQVQMLLNIQAGVLQDFSGSASLQVPGFNTVSAVSLTYSQAQDRYHINLQNPLEVALFGGELNMASLDIEIRNGSFHSGSATGIFKLPDATGGAGIQFNMAVGSSGQDYSLSLTGNPDENTLEFGPVVLNFQSFSLTVQSGSLQAVSGGGSLLLPGLSQPFNFNISVDSSGADPVYLIELTNVTADLESFNLHFDQIKIESQESQNFSAAVNGQMTLPVFDGNPIDFDVAIARTNSYSIAVDGSGQSANFGMFVLSDVAFTIAVDNGSVQNASGSAGFHIPELTQPDQPFVIAVNYSKNGNEDFALSASNLPVVELAIFTLNISSLEFLIRNGSFYSGNLTGTLSMPFFTNGGGLNFTFLVADGGNSYTVQITSSGTLEGSGLEVKDIALDLVVTNGAMQSISGTSKFKLPGGDDFIAVSIAYDSPQNKLSFSASPLPTFSIGGLTFNFSQFGFAIQNETLADAVFAGDLTIPACDSGHNSLDFSFQLANGNDYTIQANPDGQKTELKLGDVSLFIEEFDLRILNGDLESITAEAALGFSGLEQENGGEPAEIGIGFEYTKADQKYNISLSQNQKIKIGGFAFTIKELELTFTPSALEYPFSFVGELEIPGLKDDSDQQAKVDVSFHVPSAGNFEASIGSSAVFNIGSVKITIANISVTKNNEEITIALAGQLELEGFNGMGGEPAAIEVAIEIDNQGAFHILGEIVPNTNALKVVDVPNIVRIYLSKIGLSRTASNDWDFILGGLIENQIVIPGMDDLLPSQINLKNLRLGNAFDIDLDVRWPSGLSISFGGAQSEALIPVNGKFGNAVSLDAIKITYKNNGASGADIGIAFSGASITLGPVAASVEGLGIEATLSKATFSNGVPQGNSNFGIVNIEVRFKPPTGLGVSLDTPVFTGGGYLFFDKEKGEYAGAVELSFMNLFAVSAIGIINSKMPDGKPGTSVLFIVSVEFGTGIALGFGFFLSGLGGILGIHRTIQVERLRDGVRTGTIQNILFPKDIIANINKILTDIKEVFPVKRDQFVLGPMAAITWGVPTILRVDLGVVIEFANPVRFGILGVLRVILPDENAALIKIQVAFLGMIDFEKGMLSFDASLFDSKVLTFGLEGDMVLRISWGAKPDFVLSVGGFHPRFDPPTHLQIPIMKRLTLKILSGNPRLTLTCYFAVTSNTVQFGAGIDFYFGVAGFKVVGEFGFDVLFQFSPFRFIADARARLAVKAGSTTLLSLSLEFSLEGPTPWRAKGTAKFKILFFSVKVKFDVTWGDKRDTTLPDIAVFPLLLEAMEDIQNWRSVLSNSNSPGLRMKGLASESELILTPNGTIEISQKIVPLQVEISKFGQFNPSDFTKFEIQDIQIGNSTLNPDYIQESFAPANFLAVDDNEKLSLPSFNEQDSGVKLSNTDSFKCGAVLDREVEYEQLIMDEVNNSFVLDKLAIAGLFSQKETTFFSRTGAVGKSSLSAYQSQVVNPKKVKLQKPGFAVVGTDDLDAVQGGQKLSYMEAVQLAKVSSIKGKQSVQVVASDILAL</sequence>
<keyword evidence="1" id="KW-0812">Transmembrane</keyword>
<evidence type="ECO:0000259" key="2">
    <source>
        <dbReference type="Pfam" id="PF20248"/>
    </source>
</evidence>
<feature type="transmembrane region" description="Helical" evidence="1">
    <location>
        <begin position="1633"/>
        <end position="1662"/>
    </location>
</feature>
<evidence type="ECO:0000313" key="4">
    <source>
        <dbReference type="Proteomes" id="UP000199673"/>
    </source>
</evidence>
<keyword evidence="1" id="KW-1133">Transmembrane helix</keyword>
<protein>
    <recommendedName>
        <fullName evidence="2">DUF6603 domain-containing protein</fullName>
    </recommendedName>
</protein>
<dbReference type="InterPro" id="IPR046538">
    <property type="entry name" value="DUF6603"/>
</dbReference>
<evidence type="ECO:0000313" key="3">
    <source>
        <dbReference type="EMBL" id="SFT99719.1"/>
    </source>
</evidence>
<evidence type="ECO:0000256" key="1">
    <source>
        <dbReference type="SAM" id="Phobius"/>
    </source>
</evidence>
<dbReference type="EMBL" id="FPBF01000004">
    <property type="protein sequence ID" value="SFT99719.1"/>
    <property type="molecule type" value="Genomic_DNA"/>
</dbReference>
<dbReference type="OrthoDB" id="535891at2"/>
<dbReference type="Pfam" id="PF20248">
    <property type="entry name" value="DUF6603"/>
    <property type="match status" value="1"/>
</dbReference>
<organism evidence="3 4">
    <name type="scientific">Algoriphagus locisalis</name>
    <dbReference type="NCBI Taxonomy" id="305507"/>
    <lineage>
        <taxon>Bacteria</taxon>
        <taxon>Pseudomonadati</taxon>
        <taxon>Bacteroidota</taxon>
        <taxon>Cytophagia</taxon>
        <taxon>Cytophagales</taxon>
        <taxon>Cyclobacteriaceae</taxon>
        <taxon>Algoriphagus</taxon>
    </lineage>
</organism>
<dbReference type="RefSeq" id="WP_091695441.1">
    <property type="nucleotide sequence ID" value="NZ_FPBF01000004.1"/>
</dbReference>